<dbReference type="PANTHER" id="PTHR44665:SF1">
    <property type="entry name" value="DNAJ HOMOLOG SUBFAMILY C MEMBER 14"/>
    <property type="match status" value="1"/>
</dbReference>
<dbReference type="EMBL" id="JH166641">
    <property type="protein sequence ID" value="EHA99734.1"/>
    <property type="molecule type" value="Genomic_DNA"/>
</dbReference>
<evidence type="ECO:0000256" key="1">
    <source>
        <dbReference type="SAM" id="MobiDB-lite"/>
    </source>
</evidence>
<evidence type="ECO:0000313" key="3">
    <source>
        <dbReference type="Proteomes" id="UP000006813"/>
    </source>
</evidence>
<feature type="compositionally biased region" description="Polar residues" evidence="1">
    <location>
        <begin position="149"/>
        <end position="161"/>
    </location>
</feature>
<dbReference type="AlphaFoldDB" id="G5ARS4"/>
<organism evidence="2 3">
    <name type="scientific">Heterocephalus glaber</name>
    <name type="common">Naked mole rat</name>
    <dbReference type="NCBI Taxonomy" id="10181"/>
    <lineage>
        <taxon>Eukaryota</taxon>
        <taxon>Metazoa</taxon>
        <taxon>Chordata</taxon>
        <taxon>Craniata</taxon>
        <taxon>Vertebrata</taxon>
        <taxon>Euteleostomi</taxon>
        <taxon>Mammalia</taxon>
        <taxon>Eutheria</taxon>
        <taxon>Euarchontoglires</taxon>
        <taxon>Glires</taxon>
        <taxon>Rodentia</taxon>
        <taxon>Hystricomorpha</taxon>
        <taxon>Bathyergidae</taxon>
        <taxon>Heterocephalus</taxon>
    </lineage>
</organism>
<protein>
    <submittedName>
        <fullName evidence="2">DnaJ-like protein subfamily C member 14</fullName>
    </submittedName>
</protein>
<name>G5ARS4_HETGA</name>
<dbReference type="InterPro" id="IPR052317">
    <property type="entry name" value="Viral_replicn-host_int_reg"/>
</dbReference>
<feature type="compositionally biased region" description="Acidic residues" evidence="1">
    <location>
        <begin position="166"/>
        <end position="177"/>
    </location>
</feature>
<feature type="compositionally biased region" description="Acidic residues" evidence="1">
    <location>
        <begin position="86"/>
        <end position="103"/>
    </location>
</feature>
<feature type="compositionally biased region" description="Polar residues" evidence="1">
    <location>
        <begin position="121"/>
        <end position="130"/>
    </location>
</feature>
<dbReference type="PANTHER" id="PTHR44665">
    <property type="entry name" value="DNAJ HOMOLOG SUBFAMILY C MEMBER 14"/>
    <property type="match status" value="1"/>
</dbReference>
<dbReference type="GO" id="GO:0050780">
    <property type="term" value="F:dopamine receptor binding"/>
    <property type="evidence" value="ECO:0007669"/>
    <property type="project" value="TreeGrafter"/>
</dbReference>
<gene>
    <name evidence="2" type="ORF">GW7_21562</name>
</gene>
<feature type="region of interest" description="Disordered" evidence="1">
    <location>
        <begin position="1"/>
        <end position="177"/>
    </location>
</feature>
<dbReference type="STRING" id="10181.G5ARS4"/>
<sequence>MAQKHPGETGLCGAHYSGDACFRTSGPSADPEIFAFSGLRDSAGTAPNGTRCFTEHSGPKYTQPPNPAHWSDPSHGSPRGPGPPGEGDDPDQSEAASEEESGVDQELSKSEAGYHEDGNPSLLSIPSACSYQGIPRIPQGPYSEGGDGSSSNFCHHCTSPTLGKDEELEEEYDDEEP</sequence>
<dbReference type="Proteomes" id="UP000006813">
    <property type="component" value="Unassembled WGS sequence"/>
</dbReference>
<accession>G5ARS4</accession>
<dbReference type="InParanoid" id="G5ARS4"/>
<proteinExistence type="predicted"/>
<evidence type="ECO:0000313" key="2">
    <source>
        <dbReference type="EMBL" id="EHA99734.1"/>
    </source>
</evidence>
<reference evidence="2 3" key="1">
    <citation type="journal article" date="2011" name="Nature">
        <title>Genome sequencing reveals insights into physiology and longevity of the naked mole rat.</title>
        <authorList>
            <person name="Kim E.B."/>
            <person name="Fang X."/>
            <person name="Fushan A.A."/>
            <person name="Huang Z."/>
            <person name="Lobanov A.V."/>
            <person name="Han L."/>
            <person name="Marino S.M."/>
            <person name="Sun X."/>
            <person name="Turanov A.A."/>
            <person name="Yang P."/>
            <person name="Yim S.H."/>
            <person name="Zhao X."/>
            <person name="Kasaikina M.V."/>
            <person name="Stoletzki N."/>
            <person name="Peng C."/>
            <person name="Polak P."/>
            <person name="Xiong Z."/>
            <person name="Kiezun A."/>
            <person name="Zhu Y."/>
            <person name="Chen Y."/>
            <person name="Kryukov G.V."/>
            <person name="Zhang Q."/>
            <person name="Peshkin L."/>
            <person name="Yang L."/>
            <person name="Bronson R.T."/>
            <person name="Buffenstein R."/>
            <person name="Wang B."/>
            <person name="Han C."/>
            <person name="Li Q."/>
            <person name="Chen L."/>
            <person name="Zhao W."/>
            <person name="Sunyaev S.R."/>
            <person name="Park T.J."/>
            <person name="Zhang G."/>
            <person name="Wang J."/>
            <person name="Gladyshev V.N."/>
        </authorList>
    </citation>
    <scope>NUCLEOTIDE SEQUENCE [LARGE SCALE GENOMIC DNA]</scope>
</reference>
<feature type="compositionally biased region" description="Basic and acidic residues" evidence="1">
    <location>
        <begin position="106"/>
        <end position="118"/>
    </location>
</feature>